<protein>
    <recommendedName>
        <fullName evidence="2">Myb-like domain-containing protein</fullName>
    </recommendedName>
</protein>
<evidence type="ECO:0000256" key="1">
    <source>
        <dbReference type="SAM" id="MobiDB-lite"/>
    </source>
</evidence>
<dbReference type="Proteomes" id="UP001302745">
    <property type="component" value="Unassembled WGS sequence"/>
</dbReference>
<feature type="compositionally biased region" description="Low complexity" evidence="1">
    <location>
        <begin position="96"/>
        <end position="111"/>
    </location>
</feature>
<keyword evidence="4" id="KW-1185">Reference proteome</keyword>
<dbReference type="PROSITE" id="PS50090">
    <property type="entry name" value="MYB_LIKE"/>
    <property type="match status" value="1"/>
</dbReference>
<reference evidence="3" key="2">
    <citation type="submission" date="2023-05" db="EMBL/GenBank/DDBJ databases">
        <authorList>
            <consortium name="Lawrence Berkeley National Laboratory"/>
            <person name="Steindorff A."/>
            <person name="Hensen N."/>
            <person name="Bonometti L."/>
            <person name="Westerberg I."/>
            <person name="Brannstrom I.O."/>
            <person name="Guillou S."/>
            <person name="Cros-Aarteil S."/>
            <person name="Calhoun S."/>
            <person name="Haridas S."/>
            <person name="Kuo A."/>
            <person name="Mondo S."/>
            <person name="Pangilinan J."/>
            <person name="Riley R."/>
            <person name="Labutti K."/>
            <person name="Andreopoulos B."/>
            <person name="Lipzen A."/>
            <person name="Chen C."/>
            <person name="Yanf M."/>
            <person name="Daum C."/>
            <person name="Ng V."/>
            <person name="Clum A."/>
            <person name="Ohm R."/>
            <person name="Martin F."/>
            <person name="Silar P."/>
            <person name="Natvig D."/>
            <person name="Lalanne C."/>
            <person name="Gautier V."/>
            <person name="Ament-Velasquez S.L."/>
            <person name="Kruys A."/>
            <person name="Hutchinson M.I."/>
            <person name="Powell A.J."/>
            <person name="Barry K."/>
            <person name="Miller A.N."/>
            <person name="Grigoriev I.V."/>
            <person name="Debuchy R."/>
            <person name="Gladieux P."/>
            <person name="Thoren M.H."/>
            <person name="Johannesson H."/>
        </authorList>
    </citation>
    <scope>NUCLEOTIDE SEQUENCE</scope>
    <source>
        <strain evidence="3">CBS 538.74</strain>
    </source>
</reference>
<evidence type="ECO:0000259" key="2">
    <source>
        <dbReference type="PROSITE" id="PS50090"/>
    </source>
</evidence>
<organism evidence="3 4">
    <name type="scientific">Chaetomidium leptoderma</name>
    <dbReference type="NCBI Taxonomy" id="669021"/>
    <lineage>
        <taxon>Eukaryota</taxon>
        <taxon>Fungi</taxon>
        <taxon>Dikarya</taxon>
        <taxon>Ascomycota</taxon>
        <taxon>Pezizomycotina</taxon>
        <taxon>Sordariomycetes</taxon>
        <taxon>Sordariomycetidae</taxon>
        <taxon>Sordariales</taxon>
        <taxon>Chaetomiaceae</taxon>
        <taxon>Chaetomidium</taxon>
    </lineage>
</organism>
<reference evidence="3" key="1">
    <citation type="journal article" date="2023" name="Mol. Phylogenet. Evol.">
        <title>Genome-scale phylogeny and comparative genomics of the fungal order Sordariales.</title>
        <authorList>
            <person name="Hensen N."/>
            <person name="Bonometti L."/>
            <person name="Westerberg I."/>
            <person name="Brannstrom I.O."/>
            <person name="Guillou S."/>
            <person name="Cros-Aarteil S."/>
            <person name="Calhoun S."/>
            <person name="Haridas S."/>
            <person name="Kuo A."/>
            <person name="Mondo S."/>
            <person name="Pangilinan J."/>
            <person name="Riley R."/>
            <person name="LaButti K."/>
            <person name="Andreopoulos B."/>
            <person name="Lipzen A."/>
            <person name="Chen C."/>
            <person name="Yan M."/>
            <person name="Daum C."/>
            <person name="Ng V."/>
            <person name="Clum A."/>
            <person name="Steindorff A."/>
            <person name="Ohm R.A."/>
            <person name="Martin F."/>
            <person name="Silar P."/>
            <person name="Natvig D.O."/>
            <person name="Lalanne C."/>
            <person name="Gautier V."/>
            <person name="Ament-Velasquez S.L."/>
            <person name="Kruys A."/>
            <person name="Hutchinson M.I."/>
            <person name="Powell A.J."/>
            <person name="Barry K."/>
            <person name="Miller A.N."/>
            <person name="Grigoriev I.V."/>
            <person name="Debuchy R."/>
            <person name="Gladieux P."/>
            <person name="Hiltunen Thoren M."/>
            <person name="Johannesson H."/>
        </authorList>
    </citation>
    <scope>NUCLEOTIDE SEQUENCE</scope>
    <source>
        <strain evidence="3">CBS 538.74</strain>
    </source>
</reference>
<sequence length="580" mass="63433">MFISPTKPQVDVVSLRDNVFTFAGAEFAPWFLQLNQINTTLFLNQHRLHDMSFNQMSLKSGWPLPGPKQQETPQHGLPLGGNGYHSETQNTGDSVSLQSTTSNRTSSSSASTYVSQYSTLPESRAVSNPLSANVHVPATPDLLDSSYWPVAPPPDGAPALPPFAHGGDPLWEHAHHAVNPSLLDYSNYTLGVHASVLPQTVFRPGEALHHLSLAPMLEKESSTSSKLYASSDMLEAMVLSDDPSRPSWSSPSGGQAEYEGPRCIDVSESDVTSTTWAGPGSTDEKTVSPSMLRIRQTPTPSSSCESIRTSFLADANANQPLATVAPMPSHTSRSAGPGSTQKARKLLPDRGQRPLFPSSDMSRRQSSAPSSPVSRKLTRLRPKPKLAAGPSLPSPPPASLASPSHYLVGAGPPGECSQTKDRLDFADRVSKDDFLVRQKQMGMTYKEIRRMGGFTEAESTLRGRYRTLTKCRDARVRKPEWLEKDLRLLENGVRDLAHTSDLLNPAKIPWKKVAEYIVRHGGSYHFGNSTCRKRWDELVREQAALGKNVRQPFFGVGYDFGAEVEGGGAMEQVQGYLQRY</sequence>
<feature type="region of interest" description="Disordered" evidence="1">
    <location>
        <begin position="59"/>
        <end position="111"/>
    </location>
</feature>
<feature type="compositionally biased region" description="Polar residues" evidence="1">
    <location>
        <begin position="296"/>
        <end position="306"/>
    </location>
</feature>
<feature type="region of interest" description="Disordered" evidence="1">
    <location>
        <begin position="322"/>
        <end position="420"/>
    </location>
</feature>
<feature type="compositionally biased region" description="Polar residues" evidence="1">
    <location>
        <begin position="329"/>
        <end position="341"/>
    </location>
</feature>
<evidence type="ECO:0000313" key="3">
    <source>
        <dbReference type="EMBL" id="KAK4155730.1"/>
    </source>
</evidence>
<feature type="domain" description="Myb-like" evidence="2">
    <location>
        <begin position="473"/>
        <end position="539"/>
    </location>
</feature>
<evidence type="ECO:0000313" key="4">
    <source>
        <dbReference type="Proteomes" id="UP001302745"/>
    </source>
</evidence>
<gene>
    <name evidence="3" type="ORF">C8A00DRAFT_13255</name>
</gene>
<accession>A0AAN6VSP1</accession>
<name>A0AAN6VSP1_9PEZI</name>
<dbReference type="InterPro" id="IPR001005">
    <property type="entry name" value="SANT/Myb"/>
</dbReference>
<feature type="region of interest" description="Disordered" evidence="1">
    <location>
        <begin position="240"/>
        <end position="306"/>
    </location>
</feature>
<dbReference type="AlphaFoldDB" id="A0AAN6VSP1"/>
<dbReference type="EMBL" id="MU856881">
    <property type="protein sequence ID" value="KAK4155730.1"/>
    <property type="molecule type" value="Genomic_DNA"/>
</dbReference>
<proteinExistence type="predicted"/>
<feature type="compositionally biased region" description="Polar residues" evidence="1">
    <location>
        <begin position="364"/>
        <end position="373"/>
    </location>
</feature>
<feature type="compositionally biased region" description="Polar residues" evidence="1">
    <location>
        <begin position="85"/>
        <end position="95"/>
    </location>
</feature>
<comment type="caution">
    <text evidence="3">The sequence shown here is derived from an EMBL/GenBank/DDBJ whole genome shotgun (WGS) entry which is preliminary data.</text>
</comment>